<feature type="domain" description="Radical SAM core" evidence="18">
    <location>
        <begin position="48"/>
        <end position="284"/>
    </location>
</feature>
<dbReference type="FunFam" id="1.10.10.920:FF:000001">
    <property type="entry name" value="Coproporphyrinogen-III oxidase"/>
    <property type="match status" value="1"/>
</dbReference>
<comment type="subcellular location">
    <subcellularLocation>
        <location evidence="2">Cytoplasm</location>
    </subcellularLocation>
</comment>
<evidence type="ECO:0000256" key="2">
    <source>
        <dbReference type="ARBA" id="ARBA00004496"/>
    </source>
</evidence>
<evidence type="ECO:0000256" key="6">
    <source>
        <dbReference type="ARBA" id="ARBA00011912"/>
    </source>
</evidence>
<proteinExistence type="inferred from homology"/>
<dbReference type="SFLD" id="SFLDG01082">
    <property type="entry name" value="B12-binding_domain_containing"/>
    <property type="match status" value="1"/>
</dbReference>
<evidence type="ECO:0000256" key="8">
    <source>
        <dbReference type="ARBA" id="ARBA00022485"/>
    </source>
</evidence>
<comment type="pathway">
    <text evidence="3">Porphyrin-containing compound metabolism; protoporphyrin-IX biosynthesis; protoporphyrinogen-IX from coproporphyrinogen-III (AdoMet route): step 1/1.</text>
</comment>
<dbReference type="InterPro" id="IPR034505">
    <property type="entry name" value="Coproporphyrinogen-III_oxidase"/>
</dbReference>
<evidence type="ECO:0000256" key="4">
    <source>
        <dbReference type="ARBA" id="ARBA00005493"/>
    </source>
</evidence>
<evidence type="ECO:0000313" key="19">
    <source>
        <dbReference type="EMBL" id="VAW77094.1"/>
    </source>
</evidence>
<keyword evidence="15" id="KW-0627">Porphyrin biosynthesis</keyword>
<evidence type="ECO:0000256" key="16">
    <source>
        <dbReference type="ARBA" id="ARBA00030263"/>
    </source>
</evidence>
<dbReference type="PANTHER" id="PTHR13932">
    <property type="entry name" value="COPROPORPHYRINIGEN III OXIDASE"/>
    <property type="match status" value="1"/>
</dbReference>
<dbReference type="InterPro" id="IPR004558">
    <property type="entry name" value="Coprogen_oxidase_HemN"/>
</dbReference>
<accession>A0A3B0Z6V0</accession>
<keyword evidence="9" id="KW-0963">Cytoplasm</keyword>
<dbReference type="Pfam" id="PF04055">
    <property type="entry name" value="Radical_SAM"/>
    <property type="match status" value="1"/>
</dbReference>
<protein>
    <recommendedName>
        <fullName evidence="7">Oxygen-independent coproporphyrinogen III oxidase</fullName>
        <ecNumber evidence="6">1.3.98.3</ecNumber>
    </recommendedName>
    <alternativeName>
        <fullName evidence="16">Coproporphyrinogen III dehydrogenase</fullName>
    </alternativeName>
</protein>
<reference evidence="19" key="1">
    <citation type="submission" date="2018-06" db="EMBL/GenBank/DDBJ databases">
        <authorList>
            <person name="Zhirakovskaya E."/>
        </authorList>
    </citation>
    <scope>NUCLEOTIDE SEQUENCE</scope>
</reference>
<dbReference type="SFLD" id="SFLDG01065">
    <property type="entry name" value="anaerobic_coproporphyrinogen-I"/>
    <property type="match status" value="1"/>
</dbReference>
<keyword evidence="8" id="KW-0004">4Fe-4S</keyword>
<evidence type="ECO:0000256" key="14">
    <source>
        <dbReference type="ARBA" id="ARBA00023014"/>
    </source>
</evidence>
<keyword evidence="14" id="KW-0411">Iron-sulfur</keyword>
<dbReference type="PIRSF" id="PIRSF000167">
    <property type="entry name" value="HemN"/>
    <property type="match status" value="1"/>
</dbReference>
<dbReference type="GO" id="GO:0051539">
    <property type="term" value="F:4 iron, 4 sulfur cluster binding"/>
    <property type="evidence" value="ECO:0007669"/>
    <property type="project" value="UniProtKB-KW"/>
</dbReference>
<comment type="subunit">
    <text evidence="5">Monomer.</text>
</comment>
<evidence type="ECO:0000256" key="7">
    <source>
        <dbReference type="ARBA" id="ARBA00020156"/>
    </source>
</evidence>
<dbReference type="EMBL" id="UOFN01000073">
    <property type="protein sequence ID" value="VAW77094.1"/>
    <property type="molecule type" value="Genomic_DNA"/>
</dbReference>
<dbReference type="SUPFAM" id="SSF102114">
    <property type="entry name" value="Radical SAM enzymes"/>
    <property type="match status" value="1"/>
</dbReference>
<keyword evidence="10" id="KW-0949">S-adenosyl-L-methionine</keyword>
<evidence type="ECO:0000256" key="15">
    <source>
        <dbReference type="ARBA" id="ARBA00023244"/>
    </source>
</evidence>
<keyword evidence="11" id="KW-0479">Metal-binding</keyword>
<evidence type="ECO:0000256" key="1">
    <source>
        <dbReference type="ARBA" id="ARBA00001966"/>
    </source>
</evidence>
<dbReference type="InterPro" id="IPR010723">
    <property type="entry name" value="HemN_C"/>
</dbReference>
<dbReference type="Gene3D" id="3.20.20.70">
    <property type="entry name" value="Aldolase class I"/>
    <property type="match status" value="1"/>
</dbReference>
<gene>
    <name evidence="19" type="ORF">MNBD_GAMMA15-1074</name>
</gene>
<evidence type="ECO:0000259" key="18">
    <source>
        <dbReference type="PROSITE" id="PS51918"/>
    </source>
</evidence>
<dbReference type="CDD" id="cd01335">
    <property type="entry name" value="Radical_SAM"/>
    <property type="match status" value="1"/>
</dbReference>
<dbReference type="InterPro" id="IPR058240">
    <property type="entry name" value="rSAM_sf"/>
</dbReference>
<dbReference type="InterPro" id="IPR007197">
    <property type="entry name" value="rSAM"/>
</dbReference>
<keyword evidence="13" id="KW-0408">Iron</keyword>
<keyword evidence="12 19" id="KW-0560">Oxidoreductase</keyword>
<dbReference type="GO" id="GO:0046872">
    <property type="term" value="F:metal ion binding"/>
    <property type="evidence" value="ECO:0007669"/>
    <property type="project" value="UniProtKB-KW"/>
</dbReference>
<dbReference type="InterPro" id="IPR006638">
    <property type="entry name" value="Elp3/MiaA/NifB-like_rSAM"/>
</dbReference>
<evidence type="ECO:0000256" key="10">
    <source>
        <dbReference type="ARBA" id="ARBA00022691"/>
    </source>
</evidence>
<evidence type="ECO:0000256" key="11">
    <source>
        <dbReference type="ARBA" id="ARBA00022723"/>
    </source>
</evidence>
<dbReference type="GO" id="GO:0005737">
    <property type="term" value="C:cytoplasm"/>
    <property type="evidence" value="ECO:0007669"/>
    <property type="project" value="UniProtKB-SubCell"/>
</dbReference>
<dbReference type="InterPro" id="IPR013785">
    <property type="entry name" value="Aldolase_TIM"/>
</dbReference>
<dbReference type="PROSITE" id="PS51918">
    <property type="entry name" value="RADICAL_SAM"/>
    <property type="match status" value="1"/>
</dbReference>
<dbReference type="GO" id="GO:0004109">
    <property type="term" value="F:coproporphyrinogen oxidase activity"/>
    <property type="evidence" value="ECO:0007669"/>
    <property type="project" value="InterPro"/>
</dbReference>
<evidence type="ECO:0000256" key="9">
    <source>
        <dbReference type="ARBA" id="ARBA00022490"/>
    </source>
</evidence>
<name>A0A3B0Z6V0_9ZZZZ</name>
<dbReference type="UniPathway" id="UPA00251">
    <property type="reaction ID" value="UER00323"/>
</dbReference>
<sequence>MQQTVDFDADLIRRYTGSGPRYTSYPTAMEFGPDIGAADHQRWVRESNDSGRPLSLYVHIPFCAHVCYYCACNKIVTADRSRARTYLDYLYQEIRLQASLVDPGRRVEQLHFGGGTPTFLSNQELCELMDVLRQNFHLTEDDSGEYSIEIDPRELREDTLMLLREVGFNRLSLGVQDINPDVQKAVHRVQPLNETLAVLEEARRLGFRSTNMDLMYGLPLQTVDSFSATLDAVIAARPERLSVFNYAHLPERFKPQRRINTEDLPDADEKLAILALTIERLTSAGYQYIGMDHFALRDDELAQAQRSGSLHRNFQGYSTHADSDLVAMGVSAISSMPGGYTQNHTDVRDYYHDLDEARLPVYRGVAIDEDDRLRAEVIQQLICHNSLNKRRVESEYAIHFDDYFRDELEHLQRMQSDGLLEIDDRQININERGRLLIRNICKVFDRYRSEQEASFSRLI</sequence>
<evidence type="ECO:0000256" key="12">
    <source>
        <dbReference type="ARBA" id="ARBA00023002"/>
    </source>
</evidence>
<dbReference type="EC" id="1.3.98.3" evidence="6"/>
<comment type="catalytic activity">
    <reaction evidence="17">
        <text>coproporphyrinogen III + 2 S-adenosyl-L-methionine = protoporphyrinogen IX + 2 5'-deoxyadenosine + 2 L-methionine + 2 CO2</text>
        <dbReference type="Rhea" id="RHEA:15425"/>
        <dbReference type="ChEBI" id="CHEBI:16526"/>
        <dbReference type="ChEBI" id="CHEBI:17319"/>
        <dbReference type="ChEBI" id="CHEBI:57307"/>
        <dbReference type="ChEBI" id="CHEBI:57309"/>
        <dbReference type="ChEBI" id="CHEBI:57844"/>
        <dbReference type="ChEBI" id="CHEBI:59789"/>
        <dbReference type="EC" id="1.3.98.3"/>
    </reaction>
</comment>
<dbReference type="NCBIfam" id="TIGR00538">
    <property type="entry name" value="hemN"/>
    <property type="match status" value="1"/>
</dbReference>
<comment type="similarity">
    <text evidence="4">Belongs to the anaerobic coproporphyrinogen-III oxidase family.</text>
</comment>
<organism evidence="19">
    <name type="scientific">hydrothermal vent metagenome</name>
    <dbReference type="NCBI Taxonomy" id="652676"/>
    <lineage>
        <taxon>unclassified sequences</taxon>
        <taxon>metagenomes</taxon>
        <taxon>ecological metagenomes</taxon>
    </lineage>
</organism>
<comment type="cofactor">
    <cofactor evidence="1">
        <name>[4Fe-4S] cluster</name>
        <dbReference type="ChEBI" id="CHEBI:49883"/>
    </cofactor>
</comment>
<dbReference type="PANTHER" id="PTHR13932:SF6">
    <property type="entry name" value="OXYGEN-INDEPENDENT COPROPORPHYRINOGEN III OXIDASE"/>
    <property type="match status" value="1"/>
</dbReference>
<dbReference type="AlphaFoldDB" id="A0A3B0Z6V0"/>
<dbReference type="SMART" id="SM00729">
    <property type="entry name" value="Elp3"/>
    <property type="match status" value="1"/>
</dbReference>
<evidence type="ECO:0000256" key="5">
    <source>
        <dbReference type="ARBA" id="ARBA00011245"/>
    </source>
</evidence>
<evidence type="ECO:0000256" key="13">
    <source>
        <dbReference type="ARBA" id="ARBA00023004"/>
    </source>
</evidence>
<evidence type="ECO:0000256" key="17">
    <source>
        <dbReference type="ARBA" id="ARBA00048321"/>
    </source>
</evidence>
<dbReference type="Gene3D" id="1.10.10.920">
    <property type="match status" value="1"/>
</dbReference>
<dbReference type="FunFam" id="3.80.30.20:FF:000012">
    <property type="entry name" value="Coproporphyrinogen-III oxidase"/>
    <property type="match status" value="1"/>
</dbReference>
<dbReference type="GO" id="GO:0006782">
    <property type="term" value="P:protoporphyrinogen IX biosynthetic process"/>
    <property type="evidence" value="ECO:0007669"/>
    <property type="project" value="UniProtKB-UniPathway"/>
</dbReference>
<evidence type="ECO:0000256" key="3">
    <source>
        <dbReference type="ARBA" id="ARBA00004785"/>
    </source>
</evidence>
<dbReference type="Pfam" id="PF06969">
    <property type="entry name" value="HemN_C"/>
    <property type="match status" value="1"/>
</dbReference>
<dbReference type="GO" id="GO:0051989">
    <property type="term" value="F:coproporphyrinogen dehydrogenase activity"/>
    <property type="evidence" value="ECO:0007669"/>
    <property type="project" value="UniProtKB-EC"/>
</dbReference>
<dbReference type="SFLD" id="SFLDS00029">
    <property type="entry name" value="Radical_SAM"/>
    <property type="match status" value="1"/>
</dbReference>